<evidence type="ECO:0000256" key="3">
    <source>
        <dbReference type="ARBA" id="ARBA00022692"/>
    </source>
</evidence>
<evidence type="ECO:0000256" key="9">
    <source>
        <dbReference type="SAM" id="Phobius"/>
    </source>
</evidence>
<evidence type="ECO:0000256" key="6">
    <source>
        <dbReference type="ARBA" id="ARBA00023118"/>
    </source>
</evidence>
<feature type="compositionally biased region" description="Polar residues" evidence="8">
    <location>
        <begin position="217"/>
        <end position="226"/>
    </location>
</feature>
<dbReference type="GO" id="GO:0051607">
    <property type="term" value="P:defense response to virus"/>
    <property type="evidence" value="ECO:0007669"/>
    <property type="project" value="UniProtKB-KW"/>
</dbReference>
<dbReference type="InterPro" id="IPR043760">
    <property type="entry name" value="PycTM_dom"/>
</dbReference>
<dbReference type="RefSeq" id="WP_338097908.1">
    <property type="nucleotide sequence ID" value="NZ_CP131061.1"/>
</dbReference>
<feature type="transmembrane region" description="Helical" evidence="9">
    <location>
        <begin position="152"/>
        <end position="176"/>
    </location>
</feature>
<dbReference type="GeneID" id="89227538"/>
<dbReference type="Proteomes" id="UP001304970">
    <property type="component" value="Chromosome"/>
</dbReference>
<keyword evidence="2" id="KW-1003">Cell membrane</keyword>
<keyword evidence="4" id="KW-0547">Nucleotide-binding</keyword>
<keyword evidence="7 9" id="KW-0472">Membrane</keyword>
<evidence type="ECO:0000256" key="1">
    <source>
        <dbReference type="ARBA" id="ARBA00004236"/>
    </source>
</evidence>
<feature type="transmembrane region" description="Helical" evidence="9">
    <location>
        <begin position="58"/>
        <end position="79"/>
    </location>
</feature>
<feature type="compositionally biased region" description="Low complexity" evidence="8">
    <location>
        <begin position="282"/>
        <end position="296"/>
    </location>
</feature>
<evidence type="ECO:0000256" key="5">
    <source>
        <dbReference type="ARBA" id="ARBA00022989"/>
    </source>
</evidence>
<keyword evidence="6" id="KW-0051">Antiviral defense</keyword>
<feature type="transmembrane region" description="Helical" evidence="9">
    <location>
        <begin position="29"/>
        <end position="46"/>
    </location>
</feature>
<feature type="domain" description="Pycsar effector protein" evidence="10">
    <location>
        <begin position="10"/>
        <end position="174"/>
    </location>
</feature>
<keyword evidence="3 9" id="KW-0812">Transmembrane</keyword>
<comment type="subcellular location">
    <subcellularLocation>
        <location evidence="1">Cell membrane</location>
    </subcellularLocation>
</comment>
<evidence type="ECO:0000313" key="12">
    <source>
        <dbReference type="Proteomes" id="UP001304970"/>
    </source>
</evidence>
<evidence type="ECO:0000256" key="4">
    <source>
        <dbReference type="ARBA" id="ARBA00022741"/>
    </source>
</evidence>
<feature type="compositionally biased region" description="Polar residues" evidence="8">
    <location>
        <begin position="246"/>
        <end position="262"/>
    </location>
</feature>
<dbReference type="EMBL" id="CP131061">
    <property type="protein sequence ID" value="WNY26380.1"/>
    <property type="molecule type" value="Genomic_DNA"/>
</dbReference>
<evidence type="ECO:0000256" key="7">
    <source>
        <dbReference type="ARBA" id="ARBA00023136"/>
    </source>
</evidence>
<evidence type="ECO:0000256" key="8">
    <source>
        <dbReference type="SAM" id="MobiDB-lite"/>
    </source>
</evidence>
<accession>A0AA96V5R9</accession>
<gene>
    <name evidence="11" type="ORF">MsAm2_01410</name>
</gene>
<sequence>MEENHFREFLYQTYDMVLERLKYAEAKNTIIVTLLGALVVGGFRIYNETPYRPDIATFYFWNFILFAVIAITVSLSSFMPNVKLQYLYKGKDPAESDSLVYYEHISKYDVESYLTAINRRYFDSEATPGNLDFDVAAQLIINSRSAYRKYSISYYAIVFSIFAILTPVVGIIYFFLNSRIHLTVQDGKTKIQYGKIKFIEDIRELSKTKKRSRRPENNTSAKIPNAYNSKFFTPGISSKPVPAPNASGSKTESGVSGLNTAPKSDEIGPEVSWPTDLFLEKNNQNSESENMQNAQNTADRNDSVKDLPLVSSHRPDDDEI</sequence>
<feature type="region of interest" description="Disordered" evidence="8">
    <location>
        <begin position="238"/>
        <end position="320"/>
    </location>
</feature>
<name>A0AA96V5R9_9EURY</name>
<keyword evidence="5 9" id="KW-1133">Transmembrane helix</keyword>
<organism evidence="11 12">
    <name type="scientific">Methanolapillus ohkumae</name>
    <dbReference type="NCBI Taxonomy" id="3028298"/>
    <lineage>
        <taxon>Archaea</taxon>
        <taxon>Methanobacteriati</taxon>
        <taxon>Methanobacteriota</taxon>
        <taxon>Stenosarchaea group</taxon>
        <taxon>Methanomicrobia</taxon>
        <taxon>Methanosarcinales</taxon>
        <taxon>Methanosarcinaceae</taxon>
        <taxon>Methanolapillus</taxon>
    </lineage>
</organism>
<evidence type="ECO:0000259" key="10">
    <source>
        <dbReference type="Pfam" id="PF18967"/>
    </source>
</evidence>
<dbReference type="GO" id="GO:0000166">
    <property type="term" value="F:nucleotide binding"/>
    <property type="evidence" value="ECO:0007669"/>
    <property type="project" value="UniProtKB-KW"/>
</dbReference>
<dbReference type="AlphaFoldDB" id="A0AA96V5R9"/>
<reference evidence="11 12" key="1">
    <citation type="submission" date="2023-07" db="EMBL/GenBank/DDBJ databases">
        <title>Closed genome sequence of Methanosarcinaceae archaeon Am2.</title>
        <authorList>
            <person name="Poehlein A."/>
            <person name="Protasov E."/>
            <person name="Platt K."/>
            <person name="Reeh H."/>
            <person name="Daniel R."/>
            <person name="Brune A."/>
        </authorList>
    </citation>
    <scope>NUCLEOTIDE SEQUENCE [LARGE SCALE GENOMIC DNA]</scope>
    <source>
        <strain evidence="11 12">Am2</strain>
    </source>
</reference>
<protein>
    <recommendedName>
        <fullName evidence="10">Pycsar effector protein domain-containing protein</fullName>
    </recommendedName>
</protein>
<proteinExistence type="predicted"/>
<dbReference type="GO" id="GO:0005886">
    <property type="term" value="C:plasma membrane"/>
    <property type="evidence" value="ECO:0007669"/>
    <property type="project" value="UniProtKB-SubCell"/>
</dbReference>
<feature type="region of interest" description="Disordered" evidence="8">
    <location>
        <begin position="207"/>
        <end position="226"/>
    </location>
</feature>
<evidence type="ECO:0000256" key="2">
    <source>
        <dbReference type="ARBA" id="ARBA00022475"/>
    </source>
</evidence>
<evidence type="ECO:0000313" key="11">
    <source>
        <dbReference type="EMBL" id="WNY26380.1"/>
    </source>
</evidence>
<dbReference type="Pfam" id="PF18967">
    <property type="entry name" value="PycTM"/>
    <property type="match status" value="1"/>
</dbReference>
<keyword evidence="12" id="KW-1185">Reference proteome</keyword>